<proteinExistence type="inferred from homology"/>
<evidence type="ECO:0000256" key="4">
    <source>
        <dbReference type="ARBA" id="ARBA00022842"/>
    </source>
</evidence>
<dbReference type="InterPro" id="IPR006439">
    <property type="entry name" value="HAD-SF_hydro_IA"/>
</dbReference>
<evidence type="ECO:0000313" key="6">
    <source>
        <dbReference type="Proteomes" id="UP000001882"/>
    </source>
</evidence>
<name>D1YUH6_METPS</name>
<dbReference type="NCBIfam" id="TIGR01549">
    <property type="entry name" value="HAD-SF-IA-v1"/>
    <property type="match status" value="1"/>
</dbReference>
<dbReference type="GO" id="GO:0019752">
    <property type="term" value="P:carboxylic acid metabolic process"/>
    <property type="evidence" value="ECO:0007669"/>
    <property type="project" value="UniProtKB-ARBA"/>
</dbReference>
<comment type="similarity">
    <text evidence="2">Belongs to the HAD-like hydrolase superfamily.</text>
</comment>
<evidence type="ECO:0000313" key="5">
    <source>
        <dbReference type="EMBL" id="BAI60098.1"/>
    </source>
</evidence>
<dbReference type="GeneID" id="8680197"/>
<reference evidence="6" key="3">
    <citation type="journal article" date="2011" name="PLoS ONE">
        <title>Genome sequence of a mesophilic hydrogenotrophic methanogen Methanocella paludicola, the first cultivated representative of the order Methanocellales.</title>
        <authorList>
            <person name="Sakai S."/>
            <person name="Takaki Y."/>
            <person name="Shimamura S."/>
            <person name="Sekine M."/>
            <person name="Tajima T."/>
            <person name="Kosugi H."/>
            <person name="Ichikawa N."/>
            <person name="Tasumi E."/>
            <person name="Hiraki A.T."/>
            <person name="Shimizu A."/>
            <person name="Kato Y."/>
            <person name="Nishiko R."/>
            <person name="Mori K."/>
            <person name="Fujita N."/>
            <person name="Imachi H."/>
            <person name="Takai K."/>
        </authorList>
    </citation>
    <scope>NUCLEOTIDE SEQUENCE [LARGE SCALE GENOMIC DNA]</scope>
    <source>
        <strain evidence="6">DSM 17711 / JCM 13418 / NBRC 101707 / SANAE</strain>
    </source>
</reference>
<dbReference type="FunCoup" id="D1YUH6">
    <property type="interactions" value="29"/>
</dbReference>
<dbReference type="PANTHER" id="PTHR46470">
    <property type="entry name" value="N-ACYLNEURAMINATE-9-PHOSPHATASE"/>
    <property type="match status" value="1"/>
</dbReference>
<dbReference type="InterPro" id="IPR023214">
    <property type="entry name" value="HAD_sf"/>
</dbReference>
<dbReference type="Gene3D" id="1.20.120.710">
    <property type="entry name" value="Haloacid dehalogenase hydrolase-like domain"/>
    <property type="match status" value="1"/>
</dbReference>
<dbReference type="SUPFAM" id="SSF56784">
    <property type="entry name" value="HAD-like"/>
    <property type="match status" value="1"/>
</dbReference>
<organism evidence="5 6">
    <name type="scientific">Methanocella paludicola (strain DSM 17711 / JCM 13418 / NBRC 101707 / SANAE)</name>
    <dbReference type="NCBI Taxonomy" id="304371"/>
    <lineage>
        <taxon>Archaea</taxon>
        <taxon>Methanobacteriati</taxon>
        <taxon>Methanobacteriota</taxon>
        <taxon>Stenosarchaea group</taxon>
        <taxon>Methanomicrobia</taxon>
        <taxon>Methanocellales</taxon>
        <taxon>Methanocellaceae</taxon>
        <taxon>Methanocella</taxon>
    </lineage>
</organism>
<dbReference type="KEGG" id="mpd:MCP_0026"/>
<dbReference type="Pfam" id="PF00702">
    <property type="entry name" value="Hydrolase"/>
    <property type="match status" value="1"/>
</dbReference>
<dbReference type="InterPro" id="IPR051400">
    <property type="entry name" value="HAD-like_hydrolase"/>
</dbReference>
<dbReference type="InterPro" id="IPR036412">
    <property type="entry name" value="HAD-like_sf"/>
</dbReference>
<keyword evidence="3" id="KW-0378">Hydrolase</keyword>
<evidence type="ECO:0000256" key="2">
    <source>
        <dbReference type="ARBA" id="ARBA00007958"/>
    </source>
</evidence>
<protein>
    <submittedName>
        <fullName evidence="5">Haloacid dehalogenase</fullName>
    </submittedName>
</protein>
<accession>D1YUH6</accession>
<comment type="cofactor">
    <cofactor evidence="1">
        <name>Mg(2+)</name>
        <dbReference type="ChEBI" id="CHEBI:18420"/>
    </cofactor>
</comment>
<evidence type="ECO:0000256" key="1">
    <source>
        <dbReference type="ARBA" id="ARBA00001946"/>
    </source>
</evidence>
<dbReference type="NCBIfam" id="TIGR01509">
    <property type="entry name" value="HAD-SF-IA-v3"/>
    <property type="match status" value="1"/>
</dbReference>
<dbReference type="SFLD" id="SFLDG01129">
    <property type="entry name" value="C1.5:_HAD__Beta-PGM__Phosphata"/>
    <property type="match status" value="1"/>
</dbReference>
<dbReference type="GO" id="GO:0016791">
    <property type="term" value="F:phosphatase activity"/>
    <property type="evidence" value="ECO:0007669"/>
    <property type="project" value="TreeGrafter"/>
</dbReference>
<dbReference type="STRING" id="304371.MCP_0026"/>
<dbReference type="RefSeq" id="WP_012898778.1">
    <property type="nucleotide sequence ID" value="NC_013665.1"/>
</dbReference>
<dbReference type="Gene3D" id="3.40.50.1000">
    <property type="entry name" value="HAD superfamily/HAD-like"/>
    <property type="match status" value="1"/>
</dbReference>
<gene>
    <name evidence="5" type="ordered locus">MCP_0026</name>
</gene>
<sequence>MITTILFDIYGTLIDISTDESDMATYNAMSKWLEYKYIYVSGDQLKWLYHEEFARRLGSEEARSRAEADIFKSIIEEFEARIGEHRELFPDADVRDVFKSIVTKFASRTPEELDHLSTDLSHLFRSATRRKMFIYPTVKPALDQMQKKYRLGIVSNAQEAFTMPELGLYELARYFETIVLSSQAGVKKPNSRIFTRALGNLGVRPSEAVMVGNDMMADMMGASKLGMRTIFVSDRPARPIKGVAPDAVVQGINLFQVLELVDAWNQKQARENI</sequence>
<reference evidence="5 6" key="1">
    <citation type="journal article" date="2007" name="Appl. Environ. Microbiol.">
        <title>Isolation of key methanogens for global methane emission from rice paddy fields: a novel isolate affiliated with the clone cluster rice cluster I.</title>
        <authorList>
            <person name="Sakai S."/>
            <person name="Imachi H."/>
            <person name="Sekiguchi Y."/>
            <person name="Ohashi A."/>
            <person name="Harada H."/>
            <person name="Kamagata Y."/>
        </authorList>
    </citation>
    <scope>NUCLEOTIDE SEQUENCE [LARGE SCALE GENOMIC DNA]</scope>
    <source>
        <strain evidence="6">DSM 17711 / JCM 13418 / NBRC 101707 / SANAE</strain>
    </source>
</reference>
<dbReference type="PANTHER" id="PTHR46470:SF3">
    <property type="entry name" value="N-ACYLNEURAMINATE-9-PHOSPHATASE"/>
    <property type="match status" value="1"/>
</dbReference>
<evidence type="ECO:0000256" key="3">
    <source>
        <dbReference type="ARBA" id="ARBA00022801"/>
    </source>
</evidence>
<dbReference type="AlphaFoldDB" id="D1YUH6"/>
<keyword evidence="4" id="KW-0460">Magnesium</keyword>
<dbReference type="eggNOG" id="arCOG02291">
    <property type="taxonomic scope" value="Archaea"/>
</dbReference>
<dbReference type="SFLD" id="SFLDS00003">
    <property type="entry name" value="Haloacid_Dehalogenase"/>
    <property type="match status" value="1"/>
</dbReference>
<reference evidence="5 6" key="2">
    <citation type="journal article" date="2008" name="Int. J. Syst. Evol. Microbiol.">
        <title>Methanocella paludicola gen. nov., sp. nov., a methane-producing archaeon, the first isolate of the lineage 'Rice Cluster I', and proposal of the new archaeal order Methanocellales ord. nov.</title>
        <authorList>
            <person name="Sakai S."/>
            <person name="Imachi H."/>
            <person name="Hanada S."/>
            <person name="Ohashi A."/>
            <person name="Harada H."/>
            <person name="Kamagata Y."/>
        </authorList>
    </citation>
    <scope>NUCLEOTIDE SEQUENCE [LARGE SCALE GENOMIC DNA]</scope>
    <source>
        <strain evidence="6">DSM 17711 / JCM 13418 / NBRC 101707 / SANAE</strain>
    </source>
</reference>
<dbReference type="InParanoid" id="D1YUH6"/>
<keyword evidence="6" id="KW-1185">Reference proteome</keyword>
<dbReference type="EMBL" id="AP011532">
    <property type="protein sequence ID" value="BAI60098.1"/>
    <property type="molecule type" value="Genomic_DNA"/>
</dbReference>
<dbReference type="OrthoDB" id="27736at2157"/>
<dbReference type="Proteomes" id="UP000001882">
    <property type="component" value="Chromosome"/>
</dbReference>